<sequence>MAAFTGKSAIVTGGGSGIGEATARLLAERGADVLVVDLHEDAAQRVTDAIRHDGGTAAVFAGDMADVAAVGAAVDAAVERFGGLDLAFNNAGVGGPLGPLADVDLDGYRRLIEVNLNAVFVAMHAEIPRMLAAGGGAIVNMSSILGLVGDPGAAPYVTAKHGVTGMTKAAALAYAAKGVRINSVHPGYIDTPLLAALPAEAHAALAAQHPVGRIGTAREVAEVVAFLLSDAASFVVGAQWTVDGGYTAR</sequence>
<comment type="similarity">
    <text evidence="1">Belongs to the short-chain dehydrogenases/reductases (SDR) family.</text>
</comment>
<dbReference type="OrthoDB" id="517007at2"/>
<gene>
    <name evidence="3" type="ORF">CLV52_1766</name>
</gene>
<dbReference type="Pfam" id="PF13561">
    <property type="entry name" value="adh_short_C2"/>
    <property type="match status" value="1"/>
</dbReference>
<evidence type="ECO:0000256" key="1">
    <source>
        <dbReference type="ARBA" id="ARBA00006484"/>
    </source>
</evidence>
<dbReference type="PRINTS" id="PR00080">
    <property type="entry name" value="SDRFAMILY"/>
</dbReference>
<dbReference type="PROSITE" id="PS00061">
    <property type="entry name" value="ADH_SHORT"/>
    <property type="match status" value="1"/>
</dbReference>
<evidence type="ECO:0000256" key="2">
    <source>
        <dbReference type="ARBA" id="ARBA00023002"/>
    </source>
</evidence>
<accession>A0A4R7FKF9</accession>
<dbReference type="InterPro" id="IPR020904">
    <property type="entry name" value="Sc_DH/Rdtase_CS"/>
</dbReference>
<dbReference type="Gene3D" id="3.40.50.720">
    <property type="entry name" value="NAD(P)-binding Rossmann-like Domain"/>
    <property type="match status" value="1"/>
</dbReference>
<dbReference type="EMBL" id="SOAM01000002">
    <property type="protein sequence ID" value="TDS76828.1"/>
    <property type="molecule type" value="Genomic_DNA"/>
</dbReference>
<dbReference type="PANTHER" id="PTHR24321">
    <property type="entry name" value="DEHYDROGENASES, SHORT CHAIN"/>
    <property type="match status" value="1"/>
</dbReference>
<keyword evidence="2" id="KW-0560">Oxidoreductase</keyword>
<dbReference type="FunFam" id="3.40.50.720:FF:000084">
    <property type="entry name" value="Short-chain dehydrogenase reductase"/>
    <property type="match status" value="1"/>
</dbReference>
<dbReference type="CDD" id="cd05233">
    <property type="entry name" value="SDR_c"/>
    <property type="match status" value="1"/>
</dbReference>
<evidence type="ECO:0000313" key="3">
    <source>
        <dbReference type="EMBL" id="TDS76828.1"/>
    </source>
</evidence>
<evidence type="ECO:0000313" key="4">
    <source>
        <dbReference type="Proteomes" id="UP000295344"/>
    </source>
</evidence>
<name>A0A4R7FKF9_9MICO</name>
<dbReference type="PANTHER" id="PTHR24321:SF8">
    <property type="entry name" value="ESTRADIOL 17-BETA-DEHYDROGENASE 8-RELATED"/>
    <property type="match status" value="1"/>
</dbReference>
<proteinExistence type="inferred from homology"/>
<comment type="caution">
    <text evidence="3">The sequence shown here is derived from an EMBL/GenBank/DDBJ whole genome shotgun (WGS) entry which is preliminary data.</text>
</comment>
<dbReference type="NCBIfam" id="NF005559">
    <property type="entry name" value="PRK07231.1"/>
    <property type="match status" value="1"/>
</dbReference>
<dbReference type="GO" id="GO:0016491">
    <property type="term" value="F:oxidoreductase activity"/>
    <property type="evidence" value="ECO:0007669"/>
    <property type="project" value="UniProtKB-KW"/>
</dbReference>
<dbReference type="InterPro" id="IPR036291">
    <property type="entry name" value="NAD(P)-bd_dom_sf"/>
</dbReference>
<organism evidence="3 4">
    <name type="scientific">Amnibacterium kyonggiense</name>
    <dbReference type="NCBI Taxonomy" id="595671"/>
    <lineage>
        <taxon>Bacteria</taxon>
        <taxon>Bacillati</taxon>
        <taxon>Actinomycetota</taxon>
        <taxon>Actinomycetes</taxon>
        <taxon>Micrococcales</taxon>
        <taxon>Microbacteriaceae</taxon>
        <taxon>Amnibacterium</taxon>
    </lineage>
</organism>
<dbReference type="RefSeq" id="WP_133765978.1">
    <property type="nucleotide sequence ID" value="NZ_BAAARP010000002.1"/>
</dbReference>
<protein>
    <submittedName>
        <fullName evidence="3">NAD(P)-dependent dehydrogenase (Short-subunit alcohol dehydrogenase family)</fullName>
    </submittedName>
</protein>
<dbReference type="Proteomes" id="UP000295344">
    <property type="component" value="Unassembled WGS sequence"/>
</dbReference>
<dbReference type="SUPFAM" id="SSF51735">
    <property type="entry name" value="NAD(P)-binding Rossmann-fold domains"/>
    <property type="match status" value="1"/>
</dbReference>
<dbReference type="PRINTS" id="PR00081">
    <property type="entry name" value="GDHRDH"/>
</dbReference>
<reference evidence="3 4" key="1">
    <citation type="submission" date="2019-03" db="EMBL/GenBank/DDBJ databases">
        <title>Genomic Encyclopedia of Archaeal and Bacterial Type Strains, Phase II (KMG-II): from individual species to whole genera.</title>
        <authorList>
            <person name="Goeker M."/>
        </authorList>
    </citation>
    <scope>NUCLEOTIDE SEQUENCE [LARGE SCALE GENOMIC DNA]</scope>
    <source>
        <strain evidence="3 4">DSM 24782</strain>
    </source>
</reference>
<dbReference type="AlphaFoldDB" id="A0A4R7FKF9"/>
<keyword evidence="4" id="KW-1185">Reference proteome</keyword>
<dbReference type="InterPro" id="IPR002347">
    <property type="entry name" value="SDR_fam"/>
</dbReference>